<protein>
    <submittedName>
        <fullName evidence="1">Uncharacterized protein</fullName>
    </submittedName>
</protein>
<organism evidence="1">
    <name type="scientific">marine sediment metagenome</name>
    <dbReference type="NCBI Taxonomy" id="412755"/>
    <lineage>
        <taxon>unclassified sequences</taxon>
        <taxon>metagenomes</taxon>
        <taxon>ecological metagenomes</taxon>
    </lineage>
</organism>
<proteinExistence type="predicted"/>
<feature type="non-terminal residue" evidence="1">
    <location>
        <position position="1"/>
    </location>
</feature>
<sequence length="62" mass="7837">VKNLREIIHRHQKPVWFNRPFHELQDYWKERWAIPRAERKAEWKDFKAAKFFGEAERMLEEL</sequence>
<gene>
    <name evidence="1" type="ORF">S06H3_62173</name>
</gene>
<reference evidence="1" key="1">
    <citation type="journal article" date="2014" name="Front. Microbiol.">
        <title>High frequency of phylogenetically diverse reductive dehalogenase-homologous genes in deep subseafloor sedimentary metagenomes.</title>
        <authorList>
            <person name="Kawai M."/>
            <person name="Futagami T."/>
            <person name="Toyoda A."/>
            <person name="Takaki Y."/>
            <person name="Nishi S."/>
            <person name="Hori S."/>
            <person name="Arai W."/>
            <person name="Tsubouchi T."/>
            <person name="Morono Y."/>
            <person name="Uchiyama I."/>
            <person name="Ito T."/>
            <person name="Fujiyama A."/>
            <person name="Inagaki F."/>
            <person name="Takami H."/>
        </authorList>
    </citation>
    <scope>NUCLEOTIDE SEQUENCE</scope>
    <source>
        <strain evidence="1">Expedition CK06-06</strain>
    </source>
</reference>
<name>X1NSJ4_9ZZZZ</name>
<accession>X1NSJ4</accession>
<dbReference type="EMBL" id="BARV01040918">
    <property type="protein sequence ID" value="GAI46997.1"/>
    <property type="molecule type" value="Genomic_DNA"/>
</dbReference>
<evidence type="ECO:0000313" key="1">
    <source>
        <dbReference type="EMBL" id="GAI46997.1"/>
    </source>
</evidence>
<comment type="caution">
    <text evidence="1">The sequence shown here is derived from an EMBL/GenBank/DDBJ whole genome shotgun (WGS) entry which is preliminary data.</text>
</comment>
<dbReference type="AlphaFoldDB" id="X1NSJ4"/>